<dbReference type="EMBL" id="CP095071">
    <property type="protein sequence ID" value="UOQ87263.1"/>
    <property type="molecule type" value="Genomic_DNA"/>
</dbReference>
<dbReference type="RefSeq" id="WP_244747701.1">
    <property type="nucleotide sequence ID" value="NZ_CP095071.1"/>
</dbReference>
<dbReference type="SFLD" id="SFLDG01140">
    <property type="entry name" value="C2.B:_Phosphomannomutase_and_P"/>
    <property type="match status" value="1"/>
</dbReference>
<name>A0ABY4GSA2_9BACI</name>
<sequence length="285" mass="32717">MNEIKAVCLDMDGTILNNHNQLEQNTKNVIEQIRQLGVKVFIVTGRAYKEVLDITEGNVELDGIVTANGMITYLDEELLRQHHLSTEVIDRVIQLARDHQIFYEVHPVNGNRTTLKIDQPYMEQMIKQDKPDEVGLHEWLEREEAINQAIDWVDELPAVQYAKIYCFADRHQHMQQWISELDELKQDTPFSTSSSSPHNVEVMVANVNKATGISALLEHYDLNPESVLAIGDSNNDIAMMEIVGYPVAMKNATDQIKKITRVTTEQTNDEEGVYHFLKDFFQHKL</sequence>
<evidence type="ECO:0000313" key="1">
    <source>
        <dbReference type="EMBL" id="UOQ87263.1"/>
    </source>
</evidence>
<dbReference type="Gene3D" id="3.30.1240.10">
    <property type="match status" value="1"/>
</dbReference>
<dbReference type="SUPFAM" id="SSF56784">
    <property type="entry name" value="HAD-like"/>
    <property type="match status" value="1"/>
</dbReference>
<dbReference type="PROSITE" id="PS01228">
    <property type="entry name" value="COF_1"/>
    <property type="match status" value="1"/>
</dbReference>
<dbReference type="PROSITE" id="PS01229">
    <property type="entry name" value="COF_2"/>
    <property type="match status" value="1"/>
</dbReference>
<dbReference type="NCBIfam" id="TIGR00099">
    <property type="entry name" value="Cof-subfamily"/>
    <property type="match status" value="1"/>
</dbReference>
<dbReference type="SFLD" id="SFLDS00003">
    <property type="entry name" value="Haloacid_Dehalogenase"/>
    <property type="match status" value="1"/>
</dbReference>
<gene>
    <name evidence="1" type="ORF">MUN87_10425</name>
</gene>
<dbReference type="Pfam" id="PF08282">
    <property type="entry name" value="Hydrolase_3"/>
    <property type="match status" value="1"/>
</dbReference>
<accession>A0ABY4GSA2</accession>
<dbReference type="InterPro" id="IPR006379">
    <property type="entry name" value="HAD-SF_hydro_IIB"/>
</dbReference>
<proteinExistence type="predicted"/>
<protein>
    <submittedName>
        <fullName evidence="1">Cof-type HAD-IIB family hydrolase</fullName>
    </submittedName>
</protein>
<dbReference type="Gene3D" id="3.40.50.1000">
    <property type="entry name" value="HAD superfamily/HAD-like"/>
    <property type="match status" value="1"/>
</dbReference>
<keyword evidence="1" id="KW-0378">Hydrolase</keyword>
<organism evidence="1 2">
    <name type="scientific">Gracilibacillus salinarum</name>
    <dbReference type="NCBI Taxonomy" id="2932255"/>
    <lineage>
        <taxon>Bacteria</taxon>
        <taxon>Bacillati</taxon>
        <taxon>Bacillota</taxon>
        <taxon>Bacilli</taxon>
        <taxon>Bacillales</taxon>
        <taxon>Bacillaceae</taxon>
        <taxon>Gracilibacillus</taxon>
    </lineage>
</organism>
<dbReference type="InterPro" id="IPR023214">
    <property type="entry name" value="HAD_sf"/>
</dbReference>
<dbReference type="NCBIfam" id="TIGR01484">
    <property type="entry name" value="HAD-SF-IIB"/>
    <property type="match status" value="1"/>
</dbReference>
<dbReference type="GO" id="GO:0016787">
    <property type="term" value="F:hydrolase activity"/>
    <property type="evidence" value="ECO:0007669"/>
    <property type="project" value="UniProtKB-KW"/>
</dbReference>
<dbReference type="PANTHER" id="PTHR10000">
    <property type="entry name" value="PHOSPHOSERINE PHOSPHATASE"/>
    <property type="match status" value="1"/>
</dbReference>
<evidence type="ECO:0000313" key="2">
    <source>
        <dbReference type="Proteomes" id="UP000831537"/>
    </source>
</evidence>
<dbReference type="InterPro" id="IPR000150">
    <property type="entry name" value="Cof"/>
</dbReference>
<reference evidence="1 2" key="1">
    <citation type="submission" date="2022-04" db="EMBL/GenBank/DDBJ databases">
        <title>Gracilibacillus sp. isolated from saltern.</title>
        <authorList>
            <person name="Won M."/>
            <person name="Lee C.-M."/>
            <person name="Woen H.-Y."/>
            <person name="Kwon S.-W."/>
        </authorList>
    </citation>
    <scope>NUCLEOTIDE SEQUENCE [LARGE SCALE GENOMIC DNA]</scope>
    <source>
        <strain evidence="1 2">SSPM10-3</strain>
    </source>
</reference>
<keyword evidence="2" id="KW-1185">Reference proteome</keyword>
<dbReference type="Proteomes" id="UP000831537">
    <property type="component" value="Chromosome"/>
</dbReference>
<dbReference type="InterPro" id="IPR036412">
    <property type="entry name" value="HAD-like_sf"/>
</dbReference>
<dbReference type="PANTHER" id="PTHR10000:SF55">
    <property type="entry name" value="5-AMINO-6-(5-PHOSPHO-D-RIBITYLAMINO)URACIL PHOSPHATASE YCSE"/>
    <property type="match status" value="1"/>
</dbReference>